<proteinExistence type="predicted"/>
<dbReference type="AlphaFoldDB" id="A0A0A9A6N3"/>
<evidence type="ECO:0000313" key="1">
    <source>
        <dbReference type="EMBL" id="JAD44630.1"/>
    </source>
</evidence>
<organism evidence="1">
    <name type="scientific">Arundo donax</name>
    <name type="common">Giant reed</name>
    <name type="synonym">Donax arundinaceus</name>
    <dbReference type="NCBI Taxonomy" id="35708"/>
    <lineage>
        <taxon>Eukaryota</taxon>
        <taxon>Viridiplantae</taxon>
        <taxon>Streptophyta</taxon>
        <taxon>Embryophyta</taxon>
        <taxon>Tracheophyta</taxon>
        <taxon>Spermatophyta</taxon>
        <taxon>Magnoliopsida</taxon>
        <taxon>Liliopsida</taxon>
        <taxon>Poales</taxon>
        <taxon>Poaceae</taxon>
        <taxon>PACMAD clade</taxon>
        <taxon>Arundinoideae</taxon>
        <taxon>Arundineae</taxon>
        <taxon>Arundo</taxon>
    </lineage>
</organism>
<protein>
    <submittedName>
        <fullName evidence="1">Uncharacterized protein</fullName>
    </submittedName>
</protein>
<sequence>MEGHYRSRAIGTFQYFGKVFDGNGCGDEMMVWN</sequence>
<reference evidence="1" key="1">
    <citation type="submission" date="2014-09" db="EMBL/GenBank/DDBJ databases">
        <authorList>
            <person name="Magalhaes I.L.F."/>
            <person name="Oliveira U."/>
            <person name="Santos F.R."/>
            <person name="Vidigal T.H.D.A."/>
            <person name="Brescovit A.D."/>
            <person name="Santos A.J."/>
        </authorList>
    </citation>
    <scope>NUCLEOTIDE SEQUENCE</scope>
    <source>
        <tissue evidence="1">Shoot tissue taken approximately 20 cm above the soil surface</tissue>
    </source>
</reference>
<reference evidence="1" key="2">
    <citation type="journal article" date="2015" name="Data Brief">
        <title>Shoot transcriptome of the giant reed, Arundo donax.</title>
        <authorList>
            <person name="Barrero R.A."/>
            <person name="Guerrero F.D."/>
            <person name="Moolhuijzen P."/>
            <person name="Goolsby J.A."/>
            <person name="Tidwell J."/>
            <person name="Bellgard S.E."/>
            <person name="Bellgard M.I."/>
        </authorList>
    </citation>
    <scope>NUCLEOTIDE SEQUENCE</scope>
    <source>
        <tissue evidence="1">Shoot tissue taken approximately 20 cm above the soil surface</tissue>
    </source>
</reference>
<name>A0A0A9A6N3_ARUDO</name>
<accession>A0A0A9A6N3</accession>
<dbReference type="EMBL" id="GBRH01253265">
    <property type="protein sequence ID" value="JAD44630.1"/>
    <property type="molecule type" value="Transcribed_RNA"/>
</dbReference>